<dbReference type="GO" id="GO:0015031">
    <property type="term" value="P:protein transport"/>
    <property type="evidence" value="ECO:0007669"/>
    <property type="project" value="UniProtKB-KW"/>
</dbReference>
<comment type="caution">
    <text evidence="12">The sequence shown here is derived from an EMBL/GenBank/DDBJ whole genome shotgun (WGS) entry which is preliminary data.</text>
</comment>
<evidence type="ECO:0000256" key="8">
    <source>
        <dbReference type="ARBA" id="ARBA00022989"/>
    </source>
</evidence>
<dbReference type="GO" id="GO:0005789">
    <property type="term" value="C:endoplasmic reticulum membrane"/>
    <property type="evidence" value="ECO:0007669"/>
    <property type="project" value="UniProtKB-SubCell"/>
</dbReference>
<proteinExistence type="inferred from homology"/>
<evidence type="ECO:0000256" key="2">
    <source>
        <dbReference type="ARBA" id="ARBA00006931"/>
    </source>
</evidence>
<sequence>MSPKASASRRRRPEFALGVPIACPRTILLSLSWLLLSLIGLVCFSLDQARSGSMGCEMSWMSPTYHRLEWDQSTEQRYSVYLYREGGLDPAKPSGLPVIFVPGNAGDFKQVRSIASSASRQFFNVDDSKSSHEEWAKPLDFFARSSQLSDTRLTWKVDFNEDFSAFHAQTLEEQGHFLASIIPHVLSAYRHTPPNQRPSRVMLLGHSMGGIVARLAASLVDNTTIDAIITMSTPHQSPPLPFESTMEDIYSTVNSASYRAPHPLLVSICGGVSDTQIVSDSCALSKELIEVDDGFAVFTTAIPGVWTGVEHQATVWCHQLRWRVARAMLDMSMETTRDAKLLAARKWLLGGMPTHPPIDALQVDVPVTASTMAILARIPTITEETLAAPPLKILHCIHERCTEPRWSLSRVPWPRNNSEPFPFPGEGARPQDSILAIDIIDLVVDGSLRLHAPRGTEVSSGLKLDSVASNRWGHPPTVQHLSIPADEASASTESKFYPIGNSSIILHSHTSGSPFASPQRAGDIDIHVYQQPGCPVKEVAIAVDIPASFAKAILRFRIALLDWCLGWSSLLIFQLLLEHHTSGTFER</sequence>
<dbReference type="InterPro" id="IPR012908">
    <property type="entry name" value="PGAP1-ab_dom-like"/>
</dbReference>
<comment type="function">
    <text evidence="10">Involved in inositol deacylation of GPI-anchored proteins which plays important roles in the quality control and ER-associated degradation of GPI-anchored proteins.</text>
</comment>
<evidence type="ECO:0000256" key="6">
    <source>
        <dbReference type="ARBA" id="ARBA00022824"/>
    </source>
</evidence>
<dbReference type="GO" id="GO:0006888">
    <property type="term" value="P:endoplasmic reticulum to Golgi vesicle-mediated transport"/>
    <property type="evidence" value="ECO:0007669"/>
    <property type="project" value="TreeGrafter"/>
</dbReference>
<dbReference type="PANTHER" id="PTHR15495">
    <property type="entry name" value="NEGATIVE REGULATOR OF VESICLE FORMATION-RELATED"/>
    <property type="match status" value="1"/>
</dbReference>
<evidence type="ECO:0000256" key="9">
    <source>
        <dbReference type="ARBA" id="ARBA00023136"/>
    </source>
</evidence>
<gene>
    <name evidence="12" type="primary">BST1</name>
    <name evidence="12" type="ORF">EHS24_001826</name>
</gene>
<keyword evidence="4" id="KW-0812">Transmembrane</keyword>
<dbReference type="STRING" id="105984.A0A427XJE6"/>
<dbReference type="SUPFAM" id="SSF53474">
    <property type="entry name" value="alpha/beta-Hydrolases"/>
    <property type="match status" value="1"/>
</dbReference>
<evidence type="ECO:0000256" key="7">
    <source>
        <dbReference type="ARBA" id="ARBA00022927"/>
    </source>
</evidence>
<keyword evidence="3 10" id="KW-0813">Transport</keyword>
<dbReference type="GO" id="GO:0050185">
    <property type="term" value="F:phosphatidylinositol deacylase activity"/>
    <property type="evidence" value="ECO:0007669"/>
    <property type="project" value="TreeGrafter"/>
</dbReference>
<evidence type="ECO:0000256" key="4">
    <source>
        <dbReference type="ARBA" id="ARBA00022692"/>
    </source>
</evidence>
<dbReference type="AlphaFoldDB" id="A0A427XJE6"/>
<accession>A0A427XJE6</accession>
<dbReference type="EC" id="3.1.-.-" evidence="10"/>
<evidence type="ECO:0000313" key="12">
    <source>
        <dbReference type="EMBL" id="RSH78903.1"/>
    </source>
</evidence>
<feature type="domain" description="GPI inositol-deacylase PGAP1-like alpha/beta" evidence="11">
    <location>
        <begin position="93"/>
        <end position="331"/>
    </location>
</feature>
<reference evidence="12 13" key="1">
    <citation type="submission" date="2018-11" db="EMBL/GenBank/DDBJ databases">
        <title>Genome sequence of Apiotrichum porosum DSM 27194.</title>
        <authorList>
            <person name="Aliyu H."/>
            <person name="Gorte O."/>
            <person name="Ochsenreither K."/>
        </authorList>
    </citation>
    <scope>NUCLEOTIDE SEQUENCE [LARGE SCALE GENOMIC DNA]</scope>
    <source>
        <strain evidence="12 13">DSM 27194</strain>
    </source>
</reference>
<keyword evidence="7 10" id="KW-0653">Protein transport</keyword>
<dbReference type="Proteomes" id="UP000279236">
    <property type="component" value="Unassembled WGS sequence"/>
</dbReference>
<dbReference type="Gene3D" id="3.40.50.1820">
    <property type="entry name" value="alpha/beta hydrolase"/>
    <property type="match status" value="1"/>
</dbReference>
<dbReference type="RefSeq" id="XP_028474050.1">
    <property type="nucleotide sequence ID" value="XM_028617587.1"/>
</dbReference>
<dbReference type="EMBL" id="RSCE01000011">
    <property type="protein sequence ID" value="RSH78903.1"/>
    <property type="molecule type" value="Genomic_DNA"/>
</dbReference>
<dbReference type="GO" id="GO:0006505">
    <property type="term" value="P:GPI anchor metabolic process"/>
    <property type="evidence" value="ECO:0007669"/>
    <property type="project" value="TreeGrafter"/>
</dbReference>
<dbReference type="GeneID" id="39586369"/>
<dbReference type="OrthoDB" id="348976at2759"/>
<comment type="subcellular location">
    <subcellularLocation>
        <location evidence="1">Endoplasmic reticulum membrane</location>
        <topology evidence="1">Multi-pass membrane protein</topology>
    </subcellularLocation>
</comment>
<name>A0A427XJE6_9TREE</name>
<dbReference type="Pfam" id="PF07819">
    <property type="entry name" value="PGAP1"/>
    <property type="match status" value="1"/>
</dbReference>
<keyword evidence="5 10" id="KW-0378">Hydrolase</keyword>
<keyword evidence="13" id="KW-1185">Reference proteome</keyword>
<keyword evidence="8" id="KW-1133">Transmembrane helix</keyword>
<evidence type="ECO:0000256" key="3">
    <source>
        <dbReference type="ARBA" id="ARBA00022448"/>
    </source>
</evidence>
<comment type="similarity">
    <text evidence="2 10">Belongs to the GPI inositol-deacylase family.</text>
</comment>
<dbReference type="PANTHER" id="PTHR15495:SF7">
    <property type="entry name" value="GPI INOSITOL-DEACYLASE"/>
    <property type="match status" value="1"/>
</dbReference>
<keyword evidence="6 10" id="KW-0256">Endoplasmic reticulum</keyword>
<keyword evidence="9 10" id="KW-0472">Membrane</keyword>
<evidence type="ECO:0000313" key="13">
    <source>
        <dbReference type="Proteomes" id="UP000279236"/>
    </source>
</evidence>
<evidence type="ECO:0000259" key="11">
    <source>
        <dbReference type="Pfam" id="PF07819"/>
    </source>
</evidence>
<protein>
    <recommendedName>
        <fullName evidence="10">GPI inositol-deacylase</fullName>
        <ecNumber evidence="10">3.1.-.-</ecNumber>
    </recommendedName>
</protein>
<dbReference type="InterPro" id="IPR039529">
    <property type="entry name" value="PGAP1/BST1"/>
</dbReference>
<evidence type="ECO:0000256" key="5">
    <source>
        <dbReference type="ARBA" id="ARBA00022801"/>
    </source>
</evidence>
<organism evidence="12 13">
    <name type="scientific">Apiotrichum porosum</name>
    <dbReference type="NCBI Taxonomy" id="105984"/>
    <lineage>
        <taxon>Eukaryota</taxon>
        <taxon>Fungi</taxon>
        <taxon>Dikarya</taxon>
        <taxon>Basidiomycota</taxon>
        <taxon>Agaricomycotina</taxon>
        <taxon>Tremellomycetes</taxon>
        <taxon>Trichosporonales</taxon>
        <taxon>Trichosporonaceae</taxon>
        <taxon>Apiotrichum</taxon>
    </lineage>
</organism>
<evidence type="ECO:0000256" key="10">
    <source>
        <dbReference type="RuleBase" id="RU365011"/>
    </source>
</evidence>
<evidence type="ECO:0000256" key="1">
    <source>
        <dbReference type="ARBA" id="ARBA00004477"/>
    </source>
</evidence>
<dbReference type="InterPro" id="IPR029058">
    <property type="entry name" value="AB_hydrolase_fold"/>
</dbReference>